<keyword evidence="3" id="KW-1185">Reference proteome</keyword>
<proteinExistence type="predicted"/>
<evidence type="ECO:0000256" key="1">
    <source>
        <dbReference type="SAM" id="Coils"/>
    </source>
</evidence>
<organism evidence="2 3">
    <name type="scientific">Pneumocystis wakefieldiae</name>
    <dbReference type="NCBI Taxonomy" id="38082"/>
    <lineage>
        <taxon>Eukaryota</taxon>
        <taxon>Fungi</taxon>
        <taxon>Dikarya</taxon>
        <taxon>Ascomycota</taxon>
        <taxon>Taphrinomycotina</taxon>
        <taxon>Pneumocystomycetes</taxon>
        <taxon>Pneumocystaceae</taxon>
        <taxon>Pneumocystis</taxon>
    </lineage>
</organism>
<protein>
    <submittedName>
        <fullName evidence="2">Uncharacterized protein</fullName>
    </submittedName>
</protein>
<reference evidence="2" key="1">
    <citation type="submission" date="2020-06" db="EMBL/GenBank/DDBJ databases">
        <title>Genomes of multiple members of Pneumocystis genus reveal paths to human pathogen Pneumocystis jirovecii.</title>
        <authorList>
            <person name="Cisse O.H."/>
            <person name="Ma L."/>
            <person name="Dekker J."/>
            <person name="Khil P."/>
            <person name="Jo J."/>
            <person name="Brenchley J."/>
            <person name="Blair R."/>
            <person name="Pahar B."/>
            <person name="Chabe M."/>
            <person name="Van Rompay K.A."/>
            <person name="Keesler R."/>
            <person name="Sukura A."/>
            <person name="Hirsch V."/>
            <person name="Kutty G."/>
            <person name="Liu Y."/>
            <person name="Peng L."/>
            <person name="Chen J."/>
            <person name="Song J."/>
            <person name="Weissenbacher-Lang C."/>
            <person name="Xu J."/>
            <person name="Upham N.S."/>
            <person name="Stajich J.E."/>
            <person name="Cuomo C.A."/>
            <person name="Cushion M.T."/>
            <person name="Kovacs J.A."/>
        </authorList>
    </citation>
    <scope>NUCLEOTIDE SEQUENCE</scope>
    <source>
        <strain evidence="2">2A</strain>
    </source>
</reference>
<feature type="coiled-coil region" evidence="1">
    <location>
        <begin position="181"/>
        <end position="215"/>
    </location>
</feature>
<sequence>MSLDASSISKPCMGEKSLNPLEIDEESLLFPFKALFLKENIQNDGKVDKQVLQTLASLCFPSRTCISASNNDSRDLLQLKRSISRLHQRIQHLTHALSRALFYREGNVNTVRRDILHAMLALSDVQRAIQHCLNKQLKFKMEGLEKLDQWKDEQHFLAMYIRQKEESDENLNIISSLCQKKNKLKMEITETEVKLAEKKKDLKKLLSHIEELQNSLGSRFSDEKSRLEEIDADEARFIQQFKKMIPESDQAKPRDALRKIWEAELSVISDDIKKAHSEYTALSEGSKLWCSTITFLQSLEQNVYEYTKKGSCKVEDVINIIDKGLLRLRDLTKIVNNRQLNLLYIVIGHEIEALNRAKNVIIFGMDKSYSGNDGCKYIL</sequence>
<name>A0A899GD07_9ASCO</name>
<gene>
    <name evidence="2" type="ORF">MERGE_000867</name>
</gene>
<dbReference type="Proteomes" id="UP000663699">
    <property type="component" value="Chromosome 12"/>
</dbReference>
<dbReference type="AlphaFoldDB" id="A0A899GD07"/>
<accession>A0A899GD07</accession>
<dbReference type="OrthoDB" id="5342758at2759"/>
<evidence type="ECO:0000313" key="3">
    <source>
        <dbReference type="Proteomes" id="UP000663699"/>
    </source>
</evidence>
<dbReference type="EMBL" id="CP054543">
    <property type="protein sequence ID" value="QSL66487.1"/>
    <property type="molecule type" value="Genomic_DNA"/>
</dbReference>
<keyword evidence="1" id="KW-0175">Coiled coil</keyword>
<evidence type="ECO:0000313" key="2">
    <source>
        <dbReference type="EMBL" id="QSL66487.1"/>
    </source>
</evidence>